<evidence type="ECO:0000313" key="2">
    <source>
        <dbReference type="Proteomes" id="UP000479190"/>
    </source>
</evidence>
<dbReference type="AlphaFoldDB" id="A0A6H5I3J4"/>
<dbReference type="EMBL" id="CADCXV010000590">
    <property type="protein sequence ID" value="CAB0030951.1"/>
    <property type="molecule type" value="Genomic_DNA"/>
</dbReference>
<reference evidence="1 2" key="1">
    <citation type="submission" date="2020-02" db="EMBL/GenBank/DDBJ databases">
        <authorList>
            <person name="Ferguson B K."/>
        </authorList>
    </citation>
    <scope>NUCLEOTIDE SEQUENCE [LARGE SCALE GENOMIC DNA]</scope>
</reference>
<name>A0A6H5I3J4_9HYME</name>
<gene>
    <name evidence="1" type="ORF">TBRA_LOCUS2934</name>
</gene>
<proteinExistence type="predicted"/>
<accession>A0A6H5I3J4</accession>
<sequence>MPRVRSCKAAVAGMRAGVLQEAVVVEKSDRAAQPESARPGLGRTGCHVREECTARRLTAAGLGYRCGFRWSTKPGRATAPPDVVVCAEGGNKPADHRRGHYGMLPEPARRVVEGRSRPRTAVAQTRPCRLHGCREWWRRTRHQFDGPGVVTVHTSTHCASELRTFLREGHGVSG</sequence>
<protein>
    <submittedName>
        <fullName evidence="1">Uncharacterized protein</fullName>
    </submittedName>
</protein>
<evidence type="ECO:0000313" key="1">
    <source>
        <dbReference type="EMBL" id="CAB0030951.1"/>
    </source>
</evidence>
<keyword evidence="2" id="KW-1185">Reference proteome</keyword>
<organism evidence="1 2">
    <name type="scientific">Trichogramma brassicae</name>
    <dbReference type="NCBI Taxonomy" id="86971"/>
    <lineage>
        <taxon>Eukaryota</taxon>
        <taxon>Metazoa</taxon>
        <taxon>Ecdysozoa</taxon>
        <taxon>Arthropoda</taxon>
        <taxon>Hexapoda</taxon>
        <taxon>Insecta</taxon>
        <taxon>Pterygota</taxon>
        <taxon>Neoptera</taxon>
        <taxon>Endopterygota</taxon>
        <taxon>Hymenoptera</taxon>
        <taxon>Apocrita</taxon>
        <taxon>Proctotrupomorpha</taxon>
        <taxon>Chalcidoidea</taxon>
        <taxon>Trichogrammatidae</taxon>
        <taxon>Trichogramma</taxon>
    </lineage>
</organism>
<dbReference type="Proteomes" id="UP000479190">
    <property type="component" value="Unassembled WGS sequence"/>
</dbReference>